<evidence type="ECO:0000259" key="9">
    <source>
        <dbReference type="PROSITE" id="PS50929"/>
    </source>
</evidence>
<dbReference type="InterPro" id="IPR003593">
    <property type="entry name" value="AAA+_ATPase"/>
</dbReference>
<evidence type="ECO:0000256" key="6">
    <source>
        <dbReference type="ARBA" id="ARBA00023136"/>
    </source>
</evidence>
<feature type="transmembrane region" description="Helical" evidence="7">
    <location>
        <begin position="292"/>
        <end position="318"/>
    </location>
</feature>
<dbReference type="InterPro" id="IPR017871">
    <property type="entry name" value="ABC_transporter-like_CS"/>
</dbReference>
<dbReference type="GO" id="GO:0015421">
    <property type="term" value="F:ABC-type oligopeptide transporter activity"/>
    <property type="evidence" value="ECO:0007669"/>
    <property type="project" value="TreeGrafter"/>
</dbReference>
<evidence type="ECO:0000256" key="2">
    <source>
        <dbReference type="ARBA" id="ARBA00022692"/>
    </source>
</evidence>
<dbReference type="InterPro" id="IPR011527">
    <property type="entry name" value="ABC1_TM_dom"/>
</dbReference>
<keyword evidence="2 7" id="KW-0812">Transmembrane</keyword>
<evidence type="ECO:0000256" key="1">
    <source>
        <dbReference type="ARBA" id="ARBA00004651"/>
    </source>
</evidence>
<evidence type="ECO:0000256" key="7">
    <source>
        <dbReference type="SAM" id="Phobius"/>
    </source>
</evidence>
<dbReference type="InterPro" id="IPR036640">
    <property type="entry name" value="ABC1_TM_sf"/>
</dbReference>
<dbReference type="GO" id="GO:0005886">
    <property type="term" value="C:plasma membrane"/>
    <property type="evidence" value="ECO:0007669"/>
    <property type="project" value="UniProtKB-SubCell"/>
</dbReference>
<dbReference type="Gene3D" id="1.20.1560.10">
    <property type="entry name" value="ABC transporter type 1, transmembrane domain"/>
    <property type="match status" value="1"/>
</dbReference>
<dbReference type="InterPro" id="IPR003439">
    <property type="entry name" value="ABC_transporter-like_ATP-bd"/>
</dbReference>
<gene>
    <name evidence="10" type="ORF">BC05F1_04238</name>
</gene>
<evidence type="ECO:0000259" key="8">
    <source>
        <dbReference type="PROSITE" id="PS50893"/>
    </source>
</evidence>
<feature type="transmembrane region" description="Helical" evidence="7">
    <location>
        <begin position="32"/>
        <end position="52"/>
    </location>
</feature>
<sequence length="602" mass="69063">MKSLNKVYHTYKFTRETLTSLKMLWKADKVGFTYIMLIKILESIIQPLLIWLSTKVIDDLSKDPAALLNSNLTFWIIITFIILTITADLFNPFFEVKKRLLVAKLQMYIDVLIMKKANTLESLEFFEDKELYNKIRSFRNNEYWITMWIDLIMKSFGGTVKIIASVALLFSLLPWYPFLLLVVSIPKLIKEVNLNQATFEGRPELMELRRRAEYYTSVPLLPQLAQEVKLFHLTPFFKEKYVKTVQKLSATLSKDQRKLAVHSLLWGLMQACVISFSIIFIIYSAINNEVSIGSVVLFLGMTIQLCEGVNEYFALIAIGAREGRHLRNLLNFIQFPNPKRVNSSLVESQEKDSGFYLSQVDFSYQNSEESSLSIKKLHIPQGKITALVGENGAGKTTLIKLLLRLYNPSQGSIYYNNKNLNDYDSTEYKKKCTAVLQDFVRYEMLLRENIGLGDVKNINNIHEIQLASDKSNVKELLPTLTDEYDTQLGKLFGGQELSGGQWQRIAIGRAFMRDKEAEILIFDEPTSALDPYAEDEIIRVLSNLADNKTVIIVTHRLSTAKLANHIIYLDKGHVTEQGTHEELIIKDGKYAELYSIQAKKYS</sequence>
<dbReference type="EMBL" id="FMBE01000014">
    <property type="protein sequence ID" value="SCC53341.1"/>
    <property type="molecule type" value="Genomic_DNA"/>
</dbReference>
<dbReference type="PANTHER" id="PTHR43394:SF1">
    <property type="entry name" value="ATP-BINDING CASSETTE SUB-FAMILY B MEMBER 10, MITOCHONDRIAL"/>
    <property type="match status" value="1"/>
</dbReference>
<organism evidence="10 11">
    <name type="scientific">Bacillus wiedmannii</name>
    <dbReference type="NCBI Taxonomy" id="1890302"/>
    <lineage>
        <taxon>Bacteria</taxon>
        <taxon>Bacillati</taxon>
        <taxon>Bacillota</taxon>
        <taxon>Bacilli</taxon>
        <taxon>Bacillales</taxon>
        <taxon>Bacillaceae</taxon>
        <taxon>Bacillus</taxon>
        <taxon>Bacillus cereus group</taxon>
    </lineage>
</organism>
<evidence type="ECO:0000313" key="11">
    <source>
        <dbReference type="Proteomes" id="UP000196052"/>
    </source>
</evidence>
<dbReference type="SUPFAM" id="SSF52540">
    <property type="entry name" value="P-loop containing nucleoside triphosphate hydrolases"/>
    <property type="match status" value="1"/>
</dbReference>
<accession>A0A1C4FCZ0</accession>
<dbReference type="SMART" id="SM00382">
    <property type="entry name" value="AAA"/>
    <property type="match status" value="1"/>
</dbReference>
<comment type="subcellular location">
    <subcellularLocation>
        <location evidence="1">Cell membrane</location>
        <topology evidence="1">Multi-pass membrane protein</topology>
    </subcellularLocation>
</comment>
<reference evidence="11" key="1">
    <citation type="submission" date="2016-08" db="EMBL/GenBank/DDBJ databases">
        <authorList>
            <person name="Loux V."/>
            <person name="Rue O."/>
        </authorList>
    </citation>
    <scope>NUCLEOTIDE SEQUENCE [LARGE SCALE GENOMIC DNA]</scope>
    <source>
        <strain evidence="11">INRA Bc05-F1</strain>
    </source>
</reference>
<feature type="domain" description="ABC transporter" evidence="8">
    <location>
        <begin position="357"/>
        <end position="596"/>
    </location>
</feature>
<keyword evidence="5 7" id="KW-1133">Transmembrane helix</keyword>
<dbReference type="SUPFAM" id="SSF90123">
    <property type="entry name" value="ABC transporter transmembrane region"/>
    <property type="match status" value="1"/>
</dbReference>
<keyword evidence="6 7" id="KW-0472">Membrane</keyword>
<feature type="domain" description="ABC transmembrane type-1" evidence="9">
    <location>
        <begin position="225"/>
        <end position="321"/>
    </location>
</feature>
<evidence type="ECO:0000256" key="4">
    <source>
        <dbReference type="ARBA" id="ARBA00022840"/>
    </source>
</evidence>
<protein>
    <submittedName>
        <fullName evidence="10">ABC transporter ATP-binding protein</fullName>
    </submittedName>
</protein>
<dbReference type="Proteomes" id="UP000196052">
    <property type="component" value="Unassembled WGS sequence"/>
</dbReference>
<dbReference type="PANTHER" id="PTHR43394">
    <property type="entry name" value="ATP-DEPENDENT PERMEASE MDL1, MITOCHONDRIAL"/>
    <property type="match status" value="1"/>
</dbReference>
<feature type="transmembrane region" description="Helical" evidence="7">
    <location>
        <begin position="166"/>
        <end position="185"/>
    </location>
</feature>
<dbReference type="PROSITE" id="PS50929">
    <property type="entry name" value="ABC_TM1F"/>
    <property type="match status" value="1"/>
</dbReference>
<feature type="transmembrane region" description="Helical" evidence="7">
    <location>
        <begin position="72"/>
        <end position="94"/>
    </location>
</feature>
<dbReference type="Pfam" id="PF00005">
    <property type="entry name" value="ABC_tran"/>
    <property type="match status" value="1"/>
</dbReference>
<name>A0A1C4FCZ0_9BACI</name>
<keyword evidence="4 10" id="KW-0067">ATP-binding</keyword>
<dbReference type="InterPro" id="IPR039421">
    <property type="entry name" value="Type_1_exporter"/>
</dbReference>
<evidence type="ECO:0000313" key="10">
    <source>
        <dbReference type="EMBL" id="SCC53341.1"/>
    </source>
</evidence>
<evidence type="ECO:0000256" key="5">
    <source>
        <dbReference type="ARBA" id="ARBA00022989"/>
    </source>
</evidence>
<proteinExistence type="predicted"/>
<dbReference type="AlphaFoldDB" id="A0A1C4FCZ0"/>
<dbReference type="RefSeq" id="WP_088123106.1">
    <property type="nucleotide sequence ID" value="NZ_FMBE01000014.1"/>
</dbReference>
<dbReference type="GO" id="GO:0016887">
    <property type="term" value="F:ATP hydrolysis activity"/>
    <property type="evidence" value="ECO:0007669"/>
    <property type="project" value="InterPro"/>
</dbReference>
<dbReference type="InterPro" id="IPR027417">
    <property type="entry name" value="P-loop_NTPase"/>
</dbReference>
<dbReference type="GO" id="GO:0005524">
    <property type="term" value="F:ATP binding"/>
    <property type="evidence" value="ECO:0007669"/>
    <property type="project" value="UniProtKB-KW"/>
</dbReference>
<evidence type="ECO:0000256" key="3">
    <source>
        <dbReference type="ARBA" id="ARBA00022741"/>
    </source>
</evidence>
<dbReference type="CDD" id="cd03228">
    <property type="entry name" value="ABCC_MRP_Like"/>
    <property type="match status" value="1"/>
</dbReference>
<dbReference type="PROSITE" id="PS50893">
    <property type="entry name" value="ABC_TRANSPORTER_2"/>
    <property type="match status" value="1"/>
</dbReference>
<dbReference type="PROSITE" id="PS00211">
    <property type="entry name" value="ABC_TRANSPORTER_1"/>
    <property type="match status" value="1"/>
</dbReference>
<feature type="transmembrane region" description="Helical" evidence="7">
    <location>
        <begin position="264"/>
        <end position="286"/>
    </location>
</feature>
<dbReference type="Gene3D" id="3.40.50.300">
    <property type="entry name" value="P-loop containing nucleotide triphosphate hydrolases"/>
    <property type="match status" value="1"/>
</dbReference>
<keyword evidence="3" id="KW-0547">Nucleotide-binding</keyword>